<dbReference type="AlphaFoldDB" id="A0A8C4NF48"/>
<evidence type="ECO:0000259" key="7">
    <source>
        <dbReference type="Pfam" id="PF17862"/>
    </source>
</evidence>
<organism evidence="8 9">
    <name type="scientific">Eptatretus burgeri</name>
    <name type="common">Inshore hagfish</name>
    <dbReference type="NCBI Taxonomy" id="7764"/>
    <lineage>
        <taxon>Eukaryota</taxon>
        <taxon>Metazoa</taxon>
        <taxon>Chordata</taxon>
        <taxon>Craniata</taxon>
        <taxon>Vertebrata</taxon>
        <taxon>Cyclostomata</taxon>
        <taxon>Myxini</taxon>
        <taxon>Myxiniformes</taxon>
        <taxon>Myxinidae</taxon>
        <taxon>Eptatretinae</taxon>
        <taxon>Eptatretus</taxon>
    </lineage>
</organism>
<accession>A0A8C4NF48</accession>
<feature type="domain" description="ATPase AAA-type core" evidence="6">
    <location>
        <begin position="4"/>
        <end position="41"/>
    </location>
</feature>
<evidence type="ECO:0000256" key="2">
    <source>
        <dbReference type="ARBA" id="ARBA00022741"/>
    </source>
</evidence>
<keyword evidence="2 5" id="KW-0547">Nucleotide-binding</keyword>
<dbReference type="Proteomes" id="UP000694388">
    <property type="component" value="Unplaced"/>
</dbReference>
<evidence type="ECO:0000313" key="8">
    <source>
        <dbReference type="Ensembl" id="ENSEBUP00000005050.1"/>
    </source>
</evidence>
<dbReference type="InterPro" id="IPR050304">
    <property type="entry name" value="MT-severing_AAA_ATPase"/>
</dbReference>
<dbReference type="GO" id="GO:0005874">
    <property type="term" value="C:microtubule"/>
    <property type="evidence" value="ECO:0007669"/>
    <property type="project" value="UniProtKB-KW"/>
</dbReference>
<evidence type="ECO:0000256" key="3">
    <source>
        <dbReference type="ARBA" id="ARBA00022840"/>
    </source>
</evidence>
<reference evidence="8" key="1">
    <citation type="submission" date="2025-08" db="UniProtKB">
        <authorList>
            <consortium name="Ensembl"/>
        </authorList>
    </citation>
    <scope>IDENTIFICATION</scope>
</reference>
<evidence type="ECO:0000259" key="6">
    <source>
        <dbReference type="Pfam" id="PF00004"/>
    </source>
</evidence>
<evidence type="ECO:0000256" key="1">
    <source>
        <dbReference type="ARBA" id="ARBA00022701"/>
    </source>
</evidence>
<keyword evidence="9" id="KW-1185">Reference proteome</keyword>
<dbReference type="GeneTree" id="ENSGT00940000156258"/>
<keyword evidence="3 5" id="KW-0067">ATP-binding</keyword>
<keyword evidence="4" id="KW-0413">Isomerase</keyword>
<evidence type="ECO:0000256" key="4">
    <source>
        <dbReference type="ARBA" id="ARBA00023235"/>
    </source>
</evidence>
<dbReference type="Pfam" id="PF17862">
    <property type="entry name" value="AAA_lid_3"/>
    <property type="match status" value="1"/>
</dbReference>
<dbReference type="FunFam" id="1.10.8.60:FF:000022">
    <property type="entry name" value="Fidgetin like 1"/>
    <property type="match status" value="1"/>
</dbReference>
<dbReference type="Gene3D" id="1.10.8.60">
    <property type="match status" value="1"/>
</dbReference>
<dbReference type="GO" id="GO:0016887">
    <property type="term" value="F:ATP hydrolysis activity"/>
    <property type="evidence" value="ECO:0007669"/>
    <property type="project" value="InterPro"/>
</dbReference>
<keyword evidence="1" id="KW-0493">Microtubule</keyword>
<dbReference type="OMA" id="FCLRPVE"/>
<proteinExistence type="inferred from homology"/>
<dbReference type="SUPFAM" id="SSF52540">
    <property type="entry name" value="P-loop containing nucleoside triphosphate hydrolases"/>
    <property type="match status" value="1"/>
</dbReference>
<dbReference type="Gene3D" id="3.40.50.300">
    <property type="entry name" value="P-loop containing nucleotide triphosphate hydrolases"/>
    <property type="match status" value="1"/>
</dbReference>
<evidence type="ECO:0000256" key="5">
    <source>
        <dbReference type="RuleBase" id="RU003651"/>
    </source>
</evidence>
<dbReference type="GO" id="GO:0005524">
    <property type="term" value="F:ATP binding"/>
    <property type="evidence" value="ECO:0007669"/>
    <property type="project" value="UniProtKB-KW"/>
</dbReference>
<feature type="domain" description="AAA ATPase AAA+ lid" evidence="7">
    <location>
        <begin position="67"/>
        <end position="98"/>
    </location>
</feature>
<dbReference type="PANTHER" id="PTHR23074">
    <property type="entry name" value="AAA DOMAIN-CONTAINING"/>
    <property type="match status" value="1"/>
</dbReference>
<name>A0A8C4NF48_EPTBU</name>
<sequence length="120" mass="13638">MQFDGIHSNGEEHVLVMGATNRPQELDDAVLRRFPKRIYVDMPDEEARKQILENLLIKHGGPLCAKDILQLSRMTTGYSGSDLTSLAKDAALGPIRELTVEQVKSMDAMKKYMRDQYDDR</sequence>
<dbReference type="PROSITE" id="PS00674">
    <property type="entry name" value="AAA"/>
    <property type="match status" value="1"/>
</dbReference>
<dbReference type="Pfam" id="PF00004">
    <property type="entry name" value="AAA"/>
    <property type="match status" value="1"/>
</dbReference>
<comment type="similarity">
    <text evidence="5">Belongs to the AAA ATPase family.</text>
</comment>
<dbReference type="InterPro" id="IPR003959">
    <property type="entry name" value="ATPase_AAA_core"/>
</dbReference>
<dbReference type="InterPro" id="IPR003960">
    <property type="entry name" value="ATPase_AAA_CS"/>
</dbReference>
<dbReference type="Ensembl" id="ENSEBUT00000005488.1">
    <property type="protein sequence ID" value="ENSEBUP00000005050.1"/>
    <property type="gene ID" value="ENSEBUG00000003490.1"/>
</dbReference>
<dbReference type="GO" id="GO:0000226">
    <property type="term" value="P:microtubule cytoskeleton organization"/>
    <property type="evidence" value="ECO:0007669"/>
    <property type="project" value="UniProtKB-ARBA"/>
</dbReference>
<reference evidence="8" key="2">
    <citation type="submission" date="2025-09" db="UniProtKB">
        <authorList>
            <consortium name="Ensembl"/>
        </authorList>
    </citation>
    <scope>IDENTIFICATION</scope>
</reference>
<dbReference type="InterPro" id="IPR041569">
    <property type="entry name" value="AAA_lid_3"/>
</dbReference>
<dbReference type="InterPro" id="IPR027417">
    <property type="entry name" value="P-loop_NTPase"/>
</dbReference>
<dbReference type="PANTHER" id="PTHR23074:SF86">
    <property type="entry name" value="SPASTIN"/>
    <property type="match status" value="1"/>
</dbReference>
<dbReference type="GO" id="GO:0016853">
    <property type="term" value="F:isomerase activity"/>
    <property type="evidence" value="ECO:0007669"/>
    <property type="project" value="UniProtKB-KW"/>
</dbReference>
<protein>
    <submittedName>
        <fullName evidence="8">Uncharacterized protein</fullName>
    </submittedName>
</protein>
<evidence type="ECO:0000313" key="9">
    <source>
        <dbReference type="Proteomes" id="UP000694388"/>
    </source>
</evidence>